<sequence>MSKNRKSKDIRKQIWEKFGWSMRVWASRRGLKPHDLYNFLYGKAGRKTSKRIVEMLQKDGISRS</sequence>
<reference evidence="1 2" key="1">
    <citation type="submission" date="2016-10" db="EMBL/GenBank/DDBJ databases">
        <authorList>
            <person name="de Groot N.N."/>
        </authorList>
    </citation>
    <scope>NUCLEOTIDE SEQUENCE [LARGE SCALE GENOMIC DNA]</scope>
    <source>
        <strain evidence="1 2">DSM 15269</strain>
    </source>
</reference>
<dbReference type="EMBL" id="FNIN01000017">
    <property type="protein sequence ID" value="SDO03275.1"/>
    <property type="molecule type" value="Genomic_DNA"/>
</dbReference>
<organism evidence="1 2">
    <name type="scientific">Desulfonauticus submarinus</name>
    <dbReference type="NCBI Taxonomy" id="206665"/>
    <lineage>
        <taxon>Bacteria</taxon>
        <taxon>Pseudomonadati</taxon>
        <taxon>Thermodesulfobacteriota</taxon>
        <taxon>Desulfovibrionia</taxon>
        <taxon>Desulfovibrionales</taxon>
        <taxon>Desulfonauticaceae</taxon>
        <taxon>Desulfonauticus</taxon>
    </lineage>
</organism>
<evidence type="ECO:0000313" key="2">
    <source>
        <dbReference type="Proteomes" id="UP000199602"/>
    </source>
</evidence>
<proteinExistence type="predicted"/>
<evidence type="ECO:0008006" key="3">
    <source>
        <dbReference type="Google" id="ProtNLM"/>
    </source>
</evidence>
<dbReference type="AlphaFoldDB" id="A0A1H0G8P4"/>
<dbReference type="STRING" id="206665.SAMN04488516_1177"/>
<evidence type="ECO:0000313" key="1">
    <source>
        <dbReference type="EMBL" id="SDO03275.1"/>
    </source>
</evidence>
<dbReference type="RefSeq" id="WP_092066528.1">
    <property type="nucleotide sequence ID" value="NZ_FNIN01000017.1"/>
</dbReference>
<gene>
    <name evidence="1" type="ORF">SAMN04488516_1177</name>
</gene>
<keyword evidence="2" id="KW-1185">Reference proteome</keyword>
<accession>A0A1H0G8P4</accession>
<protein>
    <recommendedName>
        <fullName evidence="3">Phage-associated protein, BcepMu gp16 family</fullName>
    </recommendedName>
</protein>
<dbReference type="Proteomes" id="UP000199602">
    <property type="component" value="Unassembled WGS sequence"/>
</dbReference>
<name>A0A1H0G8P4_9BACT</name>